<dbReference type="OrthoDB" id="8043478at2759"/>
<organism evidence="2 3">
    <name type="scientific">Drosophila lebanonensis</name>
    <name type="common">Fruit fly</name>
    <name type="synonym">Scaptodrosophila lebanonensis</name>
    <dbReference type="NCBI Taxonomy" id="7225"/>
    <lineage>
        <taxon>Eukaryota</taxon>
        <taxon>Metazoa</taxon>
        <taxon>Ecdysozoa</taxon>
        <taxon>Arthropoda</taxon>
        <taxon>Hexapoda</taxon>
        <taxon>Insecta</taxon>
        <taxon>Pterygota</taxon>
        <taxon>Neoptera</taxon>
        <taxon>Endopterygota</taxon>
        <taxon>Diptera</taxon>
        <taxon>Brachycera</taxon>
        <taxon>Muscomorpha</taxon>
        <taxon>Ephydroidea</taxon>
        <taxon>Drosophilidae</taxon>
        <taxon>Scaptodrosophila</taxon>
    </lineage>
</organism>
<evidence type="ECO:0000313" key="2">
    <source>
        <dbReference type="Proteomes" id="UP000504634"/>
    </source>
</evidence>
<keyword evidence="1" id="KW-0732">Signal</keyword>
<reference evidence="3" key="1">
    <citation type="submission" date="2025-08" db="UniProtKB">
        <authorList>
            <consortium name="RefSeq"/>
        </authorList>
    </citation>
    <scope>IDENTIFICATION</scope>
    <source>
        <strain evidence="3">11010-0011.00</strain>
        <tissue evidence="3">Whole body</tissue>
    </source>
</reference>
<dbReference type="GeneID" id="115629009"/>
<evidence type="ECO:0000313" key="3">
    <source>
        <dbReference type="RefSeq" id="XP_030381198.1"/>
    </source>
</evidence>
<sequence length="184" mass="21596">MFSHLLVASAPALITLFRFCAARSWDYEPKSVTVSSSDEQKLRISFRVDRINRGEYALSGEIDWKYDVQDDTMIEILCYRSNSGGNDWKIMPWSIPYQKYEDFVNTFYKEMVTKSIGHCTNMPQYEKKYQPPWPKKLYVFDHCVVNGDGFPEHMVEGYYKVIINITGEVHWVLTFVLKVTSKLF</sequence>
<dbReference type="PANTHER" id="PTHR21112:SF0">
    <property type="entry name" value="CHEMOSENSORY PROTEIN A 29A-RELATED"/>
    <property type="match status" value="1"/>
</dbReference>
<feature type="signal peptide" evidence="1">
    <location>
        <begin position="1"/>
        <end position="22"/>
    </location>
</feature>
<dbReference type="RefSeq" id="XP_030381198.1">
    <property type="nucleotide sequence ID" value="XM_030525338.1"/>
</dbReference>
<gene>
    <name evidence="3" type="primary">LOC115629009</name>
</gene>
<feature type="chain" id="PRO_5027102200" evidence="1">
    <location>
        <begin position="23"/>
        <end position="184"/>
    </location>
</feature>
<proteinExistence type="predicted"/>
<dbReference type="AlphaFoldDB" id="A0A6J2U162"/>
<dbReference type="PANTHER" id="PTHR21112">
    <property type="entry name" value="CHEMOSENSORY PROTEIN A 29A-RELATED"/>
    <property type="match status" value="1"/>
</dbReference>
<dbReference type="InterPro" id="IPR010512">
    <property type="entry name" value="DUF1091"/>
</dbReference>
<accession>A0A6J2U162</accession>
<name>A0A6J2U162_DROLE</name>
<dbReference type="Pfam" id="PF06477">
    <property type="entry name" value="DUF1091"/>
    <property type="match status" value="1"/>
</dbReference>
<protein>
    <submittedName>
        <fullName evidence="3">Uncharacterized protein LOC115629009</fullName>
    </submittedName>
</protein>
<dbReference type="Proteomes" id="UP000504634">
    <property type="component" value="Unplaced"/>
</dbReference>
<evidence type="ECO:0000256" key="1">
    <source>
        <dbReference type="SAM" id="SignalP"/>
    </source>
</evidence>
<keyword evidence="2" id="KW-1185">Reference proteome</keyword>